<organism evidence="4 5">
    <name type="scientific">Wenyingzhuangia fucanilytica</name>
    <dbReference type="NCBI Taxonomy" id="1790137"/>
    <lineage>
        <taxon>Bacteria</taxon>
        <taxon>Pseudomonadati</taxon>
        <taxon>Bacteroidota</taxon>
        <taxon>Flavobacteriia</taxon>
        <taxon>Flavobacteriales</taxon>
        <taxon>Flavobacteriaceae</taxon>
        <taxon>Wenyingzhuangia</taxon>
    </lineage>
</organism>
<feature type="region of interest" description="Disordered" evidence="1">
    <location>
        <begin position="92"/>
        <end position="144"/>
    </location>
</feature>
<gene>
    <name evidence="4" type="ORF">AXE80_13910</name>
</gene>
<dbReference type="Pfam" id="PF13568">
    <property type="entry name" value="OMP_b-brl_2"/>
    <property type="match status" value="1"/>
</dbReference>
<keyword evidence="2" id="KW-0812">Transmembrane</keyword>
<feature type="compositionally biased region" description="Basic residues" evidence="1">
    <location>
        <begin position="115"/>
        <end position="127"/>
    </location>
</feature>
<evidence type="ECO:0000256" key="2">
    <source>
        <dbReference type="SAM" id="Phobius"/>
    </source>
</evidence>
<dbReference type="EMBL" id="CP014224">
    <property type="protein sequence ID" value="ANW97321.1"/>
    <property type="molecule type" value="Genomic_DNA"/>
</dbReference>
<accession>A0A1B1Y960</accession>
<feature type="compositionally biased region" description="Low complexity" evidence="1">
    <location>
        <begin position="128"/>
        <end position="144"/>
    </location>
</feature>
<dbReference type="OrthoDB" id="1113942at2"/>
<keyword evidence="2" id="KW-0472">Membrane</keyword>
<proteinExistence type="predicted"/>
<dbReference type="Proteomes" id="UP000092967">
    <property type="component" value="Chromosome"/>
</dbReference>
<dbReference type="STRING" id="1790137.AXE80_13910"/>
<dbReference type="RefSeq" id="WP_068828425.1">
    <property type="nucleotide sequence ID" value="NZ_CP014224.1"/>
</dbReference>
<dbReference type="InterPro" id="IPR025665">
    <property type="entry name" value="Beta-barrel_OMP_2"/>
</dbReference>
<dbReference type="KEGG" id="wfu:AXE80_13910"/>
<evidence type="ECO:0000313" key="5">
    <source>
        <dbReference type="Proteomes" id="UP000092967"/>
    </source>
</evidence>
<evidence type="ECO:0000313" key="4">
    <source>
        <dbReference type="EMBL" id="ANW97321.1"/>
    </source>
</evidence>
<evidence type="ECO:0000256" key="1">
    <source>
        <dbReference type="SAM" id="MobiDB-lite"/>
    </source>
</evidence>
<keyword evidence="2" id="KW-1133">Transmembrane helix</keyword>
<dbReference type="AlphaFoldDB" id="A0A1B1Y960"/>
<feature type="transmembrane region" description="Helical" evidence="2">
    <location>
        <begin position="44"/>
        <end position="63"/>
    </location>
</feature>
<dbReference type="InterPro" id="IPR011250">
    <property type="entry name" value="OMP/PagP_B-barrel"/>
</dbReference>
<protein>
    <recommendedName>
        <fullName evidence="3">Outer membrane protein beta-barrel domain-containing protein</fullName>
    </recommendedName>
</protein>
<reference evidence="4 5" key="1">
    <citation type="submission" date="2016-02" db="EMBL/GenBank/DDBJ databases">
        <authorList>
            <person name="Wen L."/>
            <person name="He K."/>
            <person name="Yang H."/>
        </authorList>
    </citation>
    <scope>NUCLEOTIDE SEQUENCE [LARGE SCALE GENOMIC DNA]</scope>
    <source>
        <strain evidence="4 5">CZ1127</strain>
    </source>
</reference>
<evidence type="ECO:0000259" key="3">
    <source>
        <dbReference type="Pfam" id="PF13568"/>
    </source>
</evidence>
<feature type="domain" description="Outer membrane protein beta-barrel" evidence="3">
    <location>
        <begin position="235"/>
        <end position="409"/>
    </location>
</feature>
<keyword evidence="5" id="KW-1185">Reference proteome</keyword>
<sequence length="439" mass="49518">MKEPKNIERLFQEKLKDLEMTPNPAVWNKIEQSMASPKKSKKGFIWWFSGTVAALFVIGFFLFNNNTNEVNPQVATKTVIENKKNVDTILTNKNTTKEHSLPNIASNTKTDTPKNKKHLSSNIHKNKTPNNNIPTPNNFKTTNNTPKAIKNNFATAEIIKPNQNTKTDSPKNNIEQPTTIASISKKQDLADVVKKEVPNTTNPKKHWSIAPVVSELFYNTLSNKSPVDSRLDHAQKNGENSISFGLKIAYQVSKKWRVQTGIHKMDLAQTTENISIASINRSSSFANSSNNISKPTIDKNSEISNVANNKMINELVQNNTSNNQLRQSFGYIEIPIEVNYQLFETNKLQFHLVGGLSSLFLTTNNLQVENPNFSYSDGEATNLNDVNFSFNLGTAVEYHFSNKWFFNLSPMLKMQTQTFNNTDNKPYLLGVSTGVNYKF</sequence>
<name>A0A1B1Y960_9FLAO</name>
<dbReference type="SUPFAM" id="SSF56925">
    <property type="entry name" value="OMPA-like"/>
    <property type="match status" value="1"/>
</dbReference>
<dbReference type="Gene3D" id="2.40.160.20">
    <property type="match status" value="1"/>
</dbReference>